<organism evidence="1 2">
    <name type="scientific">Sphingobacterium paludis</name>
    <dbReference type="NCBI Taxonomy" id="1476465"/>
    <lineage>
        <taxon>Bacteria</taxon>
        <taxon>Pseudomonadati</taxon>
        <taxon>Bacteroidota</taxon>
        <taxon>Sphingobacteriia</taxon>
        <taxon>Sphingobacteriales</taxon>
        <taxon>Sphingobacteriaceae</taxon>
        <taxon>Sphingobacterium</taxon>
    </lineage>
</organism>
<dbReference type="Gene3D" id="3.40.50.880">
    <property type="match status" value="1"/>
</dbReference>
<comment type="caution">
    <text evidence="1">The sequence shown here is derived from an EMBL/GenBank/DDBJ whole genome shotgun (WGS) entry which is preliminary data.</text>
</comment>
<dbReference type="PANTHER" id="PTHR43235:SF1">
    <property type="entry name" value="GLUTAMINE AMIDOTRANSFERASE PB2B2.05-RELATED"/>
    <property type="match status" value="1"/>
</dbReference>
<gene>
    <name evidence="1" type="ORF">B0I21_108102</name>
</gene>
<keyword evidence="1" id="KW-0808">Transferase</keyword>
<name>A0A4R7CY54_9SPHI</name>
<dbReference type="Proteomes" id="UP000294752">
    <property type="component" value="Unassembled WGS sequence"/>
</dbReference>
<dbReference type="InterPro" id="IPR044668">
    <property type="entry name" value="PuuD-like"/>
</dbReference>
<protein>
    <submittedName>
        <fullName evidence="1">Putative glutamine amidotransferase</fullName>
    </submittedName>
</protein>
<dbReference type="GO" id="GO:0005829">
    <property type="term" value="C:cytosol"/>
    <property type="evidence" value="ECO:0007669"/>
    <property type="project" value="TreeGrafter"/>
</dbReference>
<dbReference type="EMBL" id="SNZV01000008">
    <property type="protein sequence ID" value="TDS11044.1"/>
    <property type="molecule type" value="Genomic_DNA"/>
</dbReference>
<keyword evidence="1" id="KW-0315">Glutamine amidotransferase</keyword>
<accession>A0A4R7CY54</accession>
<sequence length="253" mass="28580">MIASCPLKNNYVLMKKKIGVSYTEVNSLSYWNWFTSADLGSDLELIELSFQKNNTEDIAICDGFVLTGGIDVAPSISGGAEEYPHRPESFLPERDAFEKLIYTYAKKEKIPVLGICRGMQYINILEGGKVFDDIGESANALHKKAAEDKVHAVILEEHSLLHDITGQLEGLVNSAHHQAVHPDHLGENLMANAYFSDDEGVIIEGLEYKDKSNTGFMIAVQWHPERMKEKENNPFSQKIKEQFIIEVRKYEHH</sequence>
<evidence type="ECO:0000313" key="2">
    <source>
        <dbReference type="Proteomes" id="UP000294752"/>
    </source>
</evidence>
<dbReference type="AlphaFoldDB" id="A0A4R7CY54"/>
<dbReference type="SUPFAM" id="SSF52317">
    <property type="entry name" value="Class I glutamine amidotransferase-like"/>
    <property type="match status" value="1"/>
</dbReference>
<proteinExistence type="predicted"/>
<dbReference type="PANTHER" id="PTHR43235">
    <property type="entry name" value="GLUTAMINE AMIDOTRANSFERASE PB2B2.05-RELATED"/>
    <property type="match status" value="1"/>
</dbReference>
<dbReference type="InterPro" id="IPR011697">
    <property type="entry name" value="Peptidase_C26"/>
</dbReference>
<dbReference type="PROSITE" id="PS51273">
    <property type="entry name" value="GATASE_TYPE_1"/>
    <property type="match status" value="1"/>
</dbReference>
<dbReference type="GO" id="GO:0016811">
    <property type="term" value="F:hydrolase activity, acting on carbon-nitrogen (but not peptide) bonds, in linear amides"/>
    <property type="evidence" value="ECO:0007669"/>
    <property type="project" value="InterPro"/>
</dbReference>
<dbReference type="Pfam" id="PF07722">
    <property type="entry name" value="Peptidase_C26"/>
    <property type="match status" value="1"/>
</dbReference>
<dbReference type="GO" id="GO:0016740">
    <property type="term" value="F:transferase activity"/>
    <property type="evidence" value="ECO:0007669"/>
    <property type="project" value="UniProtKB-KW"/>
</dbReference>
<evidence type="ECO:0000313" key="1">
    <source>
        <dbReference type="EMBL" id="TDS11044.1"/>
    </source>
</evidence>
<keyword evidence="2" id="KW-1185">Reference proteome</keyword>
<reference evidence="1 2" key="1">
    <citation type="submission" date="2019-03" db="EMBL/GenBank/DDBJ databases">
        <title>Genomic Encyclopedia of Type Strains, Phase III (KMG-III): the genomes of soil and plant-associated and newly described type strains.</title>
        <authorList>
            <person name="Whitman W."/>
        </authorList>
    </citation>
    <scope>NUCLEOTIDE SEQUENCE [LARGE SCALE GENOMIC DNA]</scope>
    <source>
        <strain evidence="1 2">CGMCC 1.12801</strain>
    </source>
</reference>
<dbReference type="InterPro" id="IPR029062">
    <property type="entry name" value="Class_I_gatase-like"/>
</dbReference>